<dbReference type="InterPro" id="IPR006073">
    <property type="entry name" value="GTP-bd"/>
</dbReference>
<evidence type="ECO:0000256" key="3">
    <source>
        <dbReference type="ARBA" id="ARBA00022842"/>
    </source>
</evidence>
<keyword evidence="6" id="KW-1185">Reference proteome</keyword>
<evidence type="ECO:0000256" key="1">
    <source>
        <dbReference type="ARBA" id="ARBA00022723"/>
    </source>
</evidence>
<dbReference type="NCBIfam" id="TIGR03156">
    <property type="entry name" value="GTP_HflX"/>
    <property type="match status" value="1"/>
</dbReference>
<reference evidence="7" key="1">
    <citation type="submission" date="2025-08" db="UniProtKB">
        <authorList>
            <consortium name="RefSeq"/>
        </authorList>
    </citation>
    <scope>IDENTIFICATION</scope>
    <source>
        <tissue evidence="7">Testes</tissue>
    </source>
</reference>
<evidence type="ECO:0000313" key="6">
    <source>
        <dbReference type="Proteomes" id="UP000694865"/>
    </source>
</evidence>
<dbReference type="Proteomes" id="UP000694865">
    <property type="component" value="Unplaced"/>
</dbReference>
<evidence type="ECO:0000256" key="4">
    <source>
        <dbReference type="ARBA" id="ARBA00023134"/>
    </source>
</evidence>
<keyword evidence="1" id="KW-0479">Metal-binding</keyword>
<dbReference type="Gene3D" id="3.40.50.300">
    <property type="entry name" value="P-loop containing nucleotide triphosphate hydrolases"/>
    <property type="match status" value="1"/>
</dbReference>
<dbReference type="InterPro" id="IPR025121">
    <property type="entry name" value="GTPase_HflX_N"/>
</dbReference>
<dbReference type="PANTHER" id="PTHR10229:SF0">
    <property type="entry name" value="GTP-BINDING PROTEIN 6-RELATED"/>
    <property type="match status" value="1"/>
</dbReference>
<protein>
    <submittedName>
        <fullName evidence="7">GTP-binding protein 6-like</fullName>
    </submittedName>
</protein>
<dbReference type="GeneID" id="100371368"/>
<dbReference type="InterPro" id="IPR042108">
    <property type="entry name" value="GTPase_HflX_N_sf"/>
</dbReference>
<gene>
    <name evidence="7" type="primary">LOC100371368</name>
</gene>
<keyword evidence="3" id="KW-0460">Magnesium</keyword>
<evidence type="ECO:0000256" key="2">
    <source>
        <dbReference type="ARBA" id="ARBA00022741"/>
    </source>
</evidence>
<accession>A0ABM0GRN7</accession>
<name>A0ABM0GRN7_SACKO</name>
<dbReference type="Pfam" id="PF16360">
    <property type="entry name" value="GTP-bdg_M"/>
    <property type="match status" value="1"/>
</dbReference>
<dbReference type="RefSeq" id="XP_002735823.1">
    <property type="nucleotide sequence ID" value="XM_002735777.2"/>
</dbReference>
<dbReference type="InterPro" id="IPR032305">
    <property type="entry name" value="GTP-bd_M"/>
</dbReference>
<dbReference type="Gene3D" id="3.40.50.11060">
    <property type="entry name" value="GTPase HflX, N-terminal domain"/>
    <property type="match status" value="1"/>
</dbReference>
<dbReference type="CDD" id="cd01878">
    <property type="entry name" value="HflX"/>
    <property type="match status" value="1"/>
</dbReference>
<dbReference type="InterPro" id="IPR030394">
    <property type="entry name" value="G_HFLX_dom"/>
</dbReference>
<sequence length="535" mass="60400">MRKLPSLFRSILSHPNLSGVIVRCKYSLKLWDGKSVLPFTSAYAIRCLSCTKKVWSKSYQSTGFGSESKELDSNEELELIQGPQFEDEELQSHYERHHLSPVSGHKVFVIQPEVKWGPRKQHLTTGDLQRQEAVTLIETLENWSVVDSLTVSLKKPGHKHVFGKGNFAMLTNLIKSMSSVTAVFMSVEMLTGLQHKLLEEAWGVHVYDRYTIVLNIFKEHAVTKEAKLQIALAEIPYLRSRLRGMVSNMDQQSGAQQYIGGGGETLLEVQRRMLDEREMKIKKRLSKLKKRRELLRTIRKKKQFPTISVVGYTNSGKTTLIKSLTGDLDLCPQDKLFATLDITSHVGQLTNRMNVIYVDTVGFISALPHNLIDAFSATLEDVMLSDLIIHIRDVSHPDTVAQKDNVLRVLQEMGVPDELTNNMIEVCNKIDVLEKQTTNPHTRQTAGIMVSALNGTGLQLLKKEIEKSLLKVTDIVSKTLRIPMNGPQLSWLYKTTTVTNTNASEDSEHLHVNVIMTKSTYAKFKSKFGDLRVGM</sequence>
<keyword evidence="4" id="KW-0342">GTP-binding</keyword>
<feature type="domain" description="Hflx-type G" evidence="5">
    <location>
        <begin position="305"/>
        <end position="473"/>
    </location>
</feature>
<proteinExistence type="predicted"/>
<evidence type="ECO:0000313" key="7">
    <source>
        <dbReference type="RefSeq" id="XP_002735823.1"/>
    </source>
</evidence>
<evidence type="ECO:0000259" key="5">
    <source>
        <dbReference type="PROSITE" id="PS51705"/>
    </source>
</evidence>
<dbReference type="Pfam" id="PF13167">
    <property type="entry name" value="GTP-bdg_N"/>
    <property type="match status" value="1"/>
</dbReference>
<dbReference type="SUPFAM" id="SSF52540">
    <property type="entry name" value="P-loop containing nucleoside triphosphate hydrolases"/>
    <property type="match status" value="1"/>
</dbReference>
<dbReference type="InterPro" id="IPR016496">
    <property type="entry name" value="GTPase_HflX"/>
</dbReference>
<dbReference type="InterPro" id="IPR027417">
    <property type="entry name" value="P-loop_NTPase"/>
</dbReference>
<organism evidence="6 7">
    <name type="scientific">Saccoglossus kowalevskii</name>
    <name type="common">Acorn worm</name>
    <dbReference type="NCBI Taxonomy" id="10224"/>
    <lineage>
        <taxon>Eukaryota</taxon>
        <taxon>Metazoa</taxon>
        <taxon>Hemichordata</taxon>
        <taxon>Enteropneusta</taxon>
        <taxon>Harrimaniidae</taxon>
        <taxon>Saccoglossus</taxon>
    </lineage>
</organism>
<dbReference type="Pfam" id="PF01926">
    <property type="entry name" value="MMR_HSR1"/>
    <property type="match status" value="1"/>
</dbReference>
<dbReference type="PANTHER" id="PTHR10229">
    <property type="entry name" value="GTP-BINDING PROTEIN HFLX"/>
    <property type="match status" value="1"/>
</dbReference>
<keyword evidence="2" id="KW-0547">Nucleotide-binding</keyword>
<dbReference type="PROSITE" id="PS51705">
    <property type="entry name" value="G_HFLX"/>
    <property type="match status" value="1"/>
</dbReference>